<dbReference type="Gene3D" id="3.20.20.70">
    <property type="entry name" value="Aldolase class I"/>
    <property type="match status" value="1"/>
</dbReference>
<dbReference type="PANTHER" id="PTHR42849">
    <property type="entry name" value="N-ACETYLNEURAMINATE LYASE"/>
    <property type="match status" value="1"/>
</dbReference>
<dbReference type="RefSeq" id="WP_100672471.1">
    <property type="nucleotide sequence ID" value="NZ_NJGD01000006.1"/>
</dbReference>
<evidence type="ECO:0000256" key="3">
    <source>
        <dbReference type="PIRSR" id="PIRSR001365-1"/>
    </source>
</evidence>
<dbReference type="GO" id="GO:0008747">
    <property type="term" value="F:N-acetylneuraminate lyase activity"/>
    <property type="evidence" value="ECO:0007669"/>
    <property type="project" value="TreeGrafter"/>
</dbReference>
<dbReference type="SUPFAM" id="SSF51569">
    <property type="entry name" value="Aldolase"/>
    <property type="match status" value="1"/>
</dbReference>
<dbReference type="InterPro" id="IPR002220">
    <property type="entry name" value="DapA-like"/>
</dbReference>
<dbReference type="CDD" id="cd00408">
    <property type="entry name" value="DHDPS-like"/>
    <property type="match status" value="1"/>
</dbReference>
<dbReference type="SMART" id="SM01130">
    <property type="entry name" value="DHDPS"/>
    <property type="match status" value="1"/>
</dbReference>
<dbReference type="GO" id="GO:0005829">
    <property type="term" value="C:cytosol"/>
    <property type="evidence" value="ECO:0007669"/>
    <property type="project" value="TreeGrafter"/>
</dbReference>
<dbReference type="Proteomes" id="UP000231987">
    <property type="component" value="Unassembled WGS sequence"/>
</dbReference>
<organism evidence="4 5">
    <name type="scientific">Rhizobium meliloti</name>
    <name type="common">Ensifer meliloti</name>
    <name type="synonym">Sinorhizobium meliloti</name>
    <dbReference type="NCBI Taxonomy" id="382"/>
    <lineage>
        <taxon>Bacteria</taxon>
        <taxon>Pseudomonadati</taxon>
        <taxon>Pseudomonadota</taxon>
        <taxon>Alphaproteobacteria</taxon>
        <taxon>Hyphomicrobiales</taxon>
        <taxon>Rhizobiaceae</taxon>
        <taxon>Sinorhizobium/Ensifer group</taxon>
        <taxon>Sinorhizobium</taxon>
    </lineage>
</organism>
<comment type="caution">
    <text evidence="4">The sequence shown here is derived from an EMBL/GenBank/DDBJ whole genome shotgun (WGS) entry which is preliminary data.</text>
</comment>
<evidence type="ECO:0000256" key="1">
    <source>
        <dbReference type="ARBA" id="ARBA00023239"/>
    </source>
</evidence>
<accession>A0A2J0Z1Z7</accession>
<evidence type="ECO:0000313" key="4">
    <source>
        <dbReference type="EMBL" id="PJR14541.1"/>
    </source>
</evidence>
<evidence type="ECO:0000256" key="2">
    <source>
        <dbReference type="PIRNR" id="PIRNR001365"/>
    </source>
</evidence>
<dbReference type="Pfam" id="PF00701">
    <property type="entry name" value="DHDPS"/>
    <property type="match status" value="1"/>
</dbReference>
<feature type="active site" description="Proton donor/acceptor" evidence="3">
    <location>
        <position position="141"/>
    </location>
</feature>
<dbReference type="PIRSF" id="PIRSF001365">
    <property type="entry name" value="DHDPS"/>
    <property type="match status" value="1"/>
</dbReference>
<evidence type="ECO:0000313" key="5">
    <source>
        <dbReference type="Proteomes" id="UP000231987"/>
    </source>
</evidence>
<dbReference type="AlphaFoldDB" id="A0A2J0Z1Z7"/>
<keyword evidence="1 2" id="KW-0456">Lyase</keyword>
<protein>
    <submittedName>
        <fullName evidence="4">Dihydrodipicolinate synthase family protein</fullName>
    </submittedName>
</protein>
<dbReference type="InterPro" id="IPR013785">
    <property type="entry name" value="Aldolase_TIM"/>
</dbReference>
<comment type="similarity">
    <text evidence="2">Belongs to the DapA family.</text>
</comment>
<sequence>MSLEAKPPEGIWGAVLLPVGRRGEIEWSALDEQLSALLESGIQGVYTNGTAGEFHSQTEDEFDRLTQRVAEFCHTVALPFQIGVSHSNGRVARERLARVAPLRPDAVQITLPDWWAPSYEEAEVFFAGMAATAPDTSLIVYNPPHAKRRLSLDEIARLKAGLPMLIGAKLPGGDEVWYEELRRKLPDLAVFIPGHFMASGCLAGGRGSYSNVACLSPAGAVRWWHQLREDPAAALDFEARVVGFMNEHVLPLAVEYCLSNAALDKAMAAAGRWCPIGPELLWPYSSAPGEAVIELGTAARRQLPELFSTSQ</sequence>
<dbReference type="GO" id="GO:0019262">
    <property type="term" value="P:N-acetylneuraminate catabolic process"/>
    <property type="evidence" value="ECO:0007669"/>
    <property type="project" value="TreeGrafter"/>
</dbReference>
<name>A0A2J0Z1Z7_RHIML</name>
<proteinExistence type="inferred from homology"/>
<reference evidence="4 5" key="1">
    <citation type="submission" date="2017-06" db="EMBL/GenBank/DDBJ databases">
        <title>Ensifer strains isolated from leguminous trees and herbs display diverse denitrification phenotypes with some acting as strong N2O sinks.</title>
        <authorList>
            <person name="Woliy K."/>
            <person name="Mania D."/>
            <person name="Bakken L.R."/>
            <person name="Frostegard A."/>
        </authorList>
    </citation>
    <scope>NUCLEOTIDE SEQUENCE [LARGE SCALE GENOMIC DNA]</scope>
    <source>
        <strain evidence="4 5">AC50a</strain>
    </source>
</reference>
<dbReference type="PANTHER" id="PTHR42849:SF1">
    <property type="entry name" value="N-ACETYLNEURAMINATE LYASE"/>
    <property type="match status" value="1"/>
</dbReference>
<feature type="active site" description="Schiff-base intermediate with substrate" evidence="3">
    <location>
        <position position="169"/>
    </location>
</feature>
<dbReference type="EMBL" id="NJGD01000006">
    <property type="protein sequence ID" value="PJR14541.1"/>
    <property type="molecule type" value="Genomic_DNA"/>
</dbReference>
<gene>
    <name evidence="4" type="ORF">CEJ86_15950</name>
</gene>